<dbReference type="EMBL" id="CAJNAP010000001">
    <property type="protein sequence ID" value="CAE6485842.1"/>
    <property type="molecule type" value="Genomic_DNA"/>
</dbReference>
<evidence type="ECO:0000313" key="2">
    <source>
        <dbReference type="EMBL" id="SFL91415.1"/>
    </source>
</evidence>
<dbReference type="RefSeq" id="WP_090666012.1">
    <property type="nucleotide sequence ID" value="NZ_CAJNAP010000001.1"/>
</dbReference>
<dbReference type="SUPFAM" id="SSF160272">
    <property type="entry name" value="Shew3726-like"/>
    <property type="match status" value="1"/>
</dbReference>
<evidence type="ECO:0000313" key="3">
    <source>
        <dbReference type="Proteomes" id="UP000199561"/>
    </source>
</evidence>
<dbReference type="Proteomes" id="UP000199561">
    <property type="component" value="Unassembled WGS sequence"/>
</dbReference>
<name>A0A1I4LKA3_9PROT</name>
<dbReference type="Proteomes" id="UP000601736">
    <property type="component" value="Unassembled WGS sequence"/>
</dbReference>
<dbReference type="InterPro" id="IPR036692">
    <property type="entry name" value="Shew3726-like_sf"/>
</dbReference>
<keyword evidence="3" id="KW-1185">Reference proteome</keyword>
<gene>
    <name evidence="1" type="ORF">NMYAN_10330</name>
    <name evidence="2" type="ORF">SAMN05421880_102111</name>
</gene>
<evidence type="ECO:0000313" key="1">
    <source>
        <dbReference type="EMBL" id="CAE6485842.1"/>
    </source>
</evidence>
<protein>
    <submittedName>
        <fullName evidence="2">Uncharacterized protein</fullName>
    </submittedName>
</protein>
<sequence length="149" mass="17617">MNNSLSNAALDVLQDRLGWRKFYSSLVIFFRYEVNKNKNHKQRVDMDETILYSEWRFSEPEWIPANCTHDSIIMFVASCGSLRFYCGITQEAINDYFQNTEDTREIAMYTYKKHADRIHAVAVKLIKHGTVYINGLYLITSDLAYYYRL</sequence>
<proteinExistence type="predicted"/>
<dbReference type="AlphaFoldDB" id="A0A1I4LKA3"/>
<accession>A0A1I4LKA3</accession>
<reference evidence="1" key="2">
    <citation type="submission" date="2021-02" db="EMBL/GenBank/DDBJ databases">
        <authorList>
            <person name="Han P."/>
        </authorList>
    </citation>
    <scope>NUCLEOTIDE SEQUENCE</scope>
    <source>
        <strain evidence="1">Nitrosomonas nitrosa 18-3D</strain>
    </source>
</reference>
<dbReference type="EMBL" id="FOUF01000002">
    <property type="protein sequence ID" value="SFL91415.1"/>
    <property type="molecule type" value="Genomic_DNA"/>
</dbReference>
<organism evidence="2 3">
    <name type="scientific">Nitrosomonas nitrosa</name>
    <dbReference type="NCBI Taxonomy" id="52442"/>
    <lineage>
        <taxon>Bacteria</taxon>
        <taxon>Pseudomonadati</taxon>
        <taxon>Pseudomonadota</taxon>
        <taxon>Betaproteobacteria</taxon>
        <taxon>Nitrosomonadales</taxon>
        <taxon>Nitrosomonadaceae</taxon>
        <taxon>Nitrosomonas</taxon>
    </lineage>
</organism>
<reference evidence="2 3" key="1">
    <citation type="submission" date="2016-10" db="EMBL/GenBank/DDBJ databases">
        <authorList>
            <person name="de Groot N.N."/>
        </authorList>
    </citation>
    <scope>NUCLEOTIDE SEQUENCE [LARGE SCALE GENOMIC DNA]</scope>
    <source>
        <strain evidence="2 3">Nm146</strain>
    </source>
</reference>